<reference evidence="1 2" key="2">
    <citation type="submission" date="2020-03" db="EMBL/GenBank/DDBJ databases">
        <authorList>
            <person name="Ichikawa N."/>
            <person name="Kimura A."/>
            <person name="Kitahashi Y."/>
            <person name="Uohara A."/>
        </authorList>
    </citation>
    <scope>NUCLEOTIDE SEQUENCE [LARGE SCALE GENOMIC DNA]</scope>
    <source>
        <strain evidence="1 2">NBRC 107702</strain>
    </source>
</reference>
<organism evidence="1 2">
    <name type="scientific">Phytohabitans flavus</name>
    <dbReference type="NCBI Taxonomy" id="1076124"/>
    <lineage>
        <taxon>Bacteria</taxon>
        <taxon>Bacillati</taxon>
        <taxon>Actinomycetota</taxon>
        <taxon>Actinomycetes</taxon>
        <taxon>Micromonosporales</taxon>
        <taxon>Micromonosporaceae</taxon>
    </lineage>
</organism>
<proteinExistence type="predicted"/>
<dbReference type="RefSeq" id="WP_173041941.1">
    <property type="nucleotide sequence ID" value="NZ_AP022870.1"/>
</dbReference>
<name>A0A6F8Y8P1_9ACTN</name>
<gene>
    <name evidence="1" type="ORF">Pflav_088090</name>
</gene>
<evidence type="ECO:0000313" key="2">
    <source>
        <dbReference type="Proteomes" id="UP000502508"/>
    </source>
</evidence>
<keyword evidence="2" id="KW-1185">Reference proteome</keyword>
<evidence type="ECO:0000313" key="1">
    <source>
        <dbReference type="EMBL" id="BCB82399.1"/>
    </source>
</evidence>
<reference evidence="1 2" key="1">
    <citation type="submission" date="2020-03" db="EMBL/GenBank/DDBJ databases">
        <title>Whole genome shotgun sequence of Phytohabitans flavus NBRC 107702.</title>
        <authorList>
            <person name="Komaki H."/>
            <person name="Tamura T."/>
        </authorList>
    </citation>
    <scope>NUCLEOTIDE SEQUENCE [LARGE SCALE GENOMIC DNA]</scope>
    <source>
        <strain evidence="1 2">NBRC 107702</strain>
    </source>
</reference>
<sequence>MDVDIRSGTIAGLLGFLDRCAEDKDFNRVTVQSMRSGANSVATLLSLPLDTQVAALDIEQLMDHFQAAKGPAFRSAATYRTRLRVASQLYLAWLEGDPEWKSIARTRPRTAAPPMPADSALTPPTRIVEFPVDAHLSIKLELPLSLNQQTAQRLHSLINSLVVDS</sequence>
<protein>
    <submittedName>
        <fullName evidence="1">Uncharacterized protein</fullName>
    </submittedName>
</protein>
<accession>A0A6F8Y8P1</accession>
<dbReference type="KEGG" id="pfla:Pflav_088090"/>
<dbReference type="AlphaFoldDB" id="A0A6F8Y8P1"/>
<dbReference type="EMBL" id="AP022870">
    <property type="protein sequence ID" value="BCB82399.1"/>
    <property type="molecule type" value="Genomic_DNA"/>
</dbReference>
<dbReference type="Proteomes" id="UP000502508">
    <property type="component" value="Chromosome"/>
</dbReference>